<evidence type="ECO:0000313" key="2">
    <source>
        <dbReference type="EMBL" id="KAH7109174.1"/>
    </source>
</evidence>
<comment type="caution">
    <text evidence="2">The sequence shown here is derived from an EMBL/GenBank/DDBJ whole genome shotgun (WGS) entry which is preliminary data.</text>
</comment>
<feature type="region of interest" description="Disordered" evidence="1">
    <location>
        <begin position="294"/>
        <end position="347"/>
    </location>
</feature>
<organism evidence="2 3">
    <name type="scientific">Dactylonectria estremocensis</name>
    <dbReference type="NCBI Taxonomy" id="1079267"/>
    <lineage>
        <taxon>Eukaryota</taxon>
        <taxon>Fungi</taxon>
        <taxon>Dikarya</taxon>
        <taxon>Ascomycota</taxon>
        <taxon>Pezizomycotina</taxon>
        <taxon>Sordariomycetes</taxon>
        <taxon>Hypocreomycetidae</taxon>
        <taxon>Hypocreales</taxon>
        <taxon>Nectriaceae</taxon>
        <taxon>Dactylonectria</taxon>
    </lineage>
</organism>
<dbReference type="AlphaFoldDB" id="A0A9P9I7D5"/>
<evidence type="ECO:0000256" key="1">
    <source>
        <dbReference type="SAM" id="MobiDB-lite"/>
    </source>
</evidence>
<dbReference type="EMBL" id="JAGMUU010000076">
    <property type="protein sequence ID" value="KAH7109174.1"/>
    <property type="molecule type" value="Genomic_DNA"/>
</dbReference>
<dbReference type="OrthoDB" id="5088977at2759"/>
<keyword evidence="3" id="KW-1185">Reference proteome</keyword>
<dbReference type="Proteomes" id="UP000717696">
    <property type="component" value="Unassembled WGS sequence"/>
</dbReference>
<accession>A0A9P9I7D5</accession>
<name>A0A9P9I7D5_9HYPO</name>
<proteinExistence type="predicted"/>
<evidence type="ECO:0000313" key="3">
    <source>
        <dbReference type="Proteomes" id="UP000717696"/>
    </source>
</evidence>
<reference evidence="2" key="1">
    <citation type="journal article" date="2021" name="Nat. Commun.">
        <title>Genetic determinants of endophytism in the Arabidopsis root mycobiome.</title>
        <authorList>
            <person name="Mesny F."/>
            <person name="Miyauchi S."/>
            <person name="Thiergart T."/>
            <person name="Pickel B."/>
            <person name="Atanasova L."/>
            <person name="Karlsson M."/>
            <person name="Huettel B."/>
            <person name="Barry K.W."/>
            <person name="Haridas S."/>
            <person name="Chen C."/>
            <person name="Bauer D."/>
            <person name="Andreopoulos W."/>
            <person name="Pangilinan J."/>
            <person name="LaButti K."/>
            <person name="Riley R."/>
            <person name="Lipzen A."/>
            <person name="Clum A."/>
            <person name="Drula E."/>
            <person name="Henrissat B."/>
            <person name="Kohler A."/>
            <person name="Grigoriev I.V."/>
            <person name="Martin F.M."/>
            <person name="Hacquard S."/>
        </authorList>
    </citation>
    <scope>NUCLEOTIDE SEQUENCE</scope>
    <source>
        <strain evidence="2">MPI-CAGE-AT-0021</strain>
    </source>
</reference>
<protein>
    <submittedName>
        <fullName evidence="2">Uncharacterized protein</fullName>
    </submittedName>
</protein>
<sequence>MTPKTKDSRRADWKKLNFAGSFDWAVDLQEFTSTNFDAPPDRPKSGEGCPLNNLPSANIKSDVIAYDPLDADLNRLCKFACKYGYCLDDVCTTVAADSATPSDDDDEPAVIGEDPNYFNYTDVRWQNAHKCFLYKDTSNKNWSMNQCKAVCQAALDDAEEEGRASNYGCVCLFPLDEEIPWTRAPSGGELIDPGEYSCDIWLVNELAEFVLDAMPVIAQIGCYLLMSSLKLLLDLGAQFIPGAGKALDAGLDMATTAAQMASYIYSDEEDPESAIKEVFDILISVADGASKFKPPANIKKGSGKKGDDGNPRAPGGPRANTGGSGKGSGGNQPPKKPKCKISAENNDKTQTQDLVVTSLKFGQNARPTHLVKNCDTINSQACFHYNSVIENNKQWATLICPPEAATTAYRIEHTTYFLNKDDQAWIHAGKDQQGQRVRSFPWRENQQAGQMWKGFCFKNPLDAISDKDLHGHIKSGSKNPATQPKPQLEHAMVDITIDVRPELSISWGHSANPGP</sequence>
<gene>
    <name evidence="2" type="ORF">B0J13DRAFT_591286</name>
</gene>